<dbReference type="InterPro" id="IPR012334">
    <property type="entry name" value="Pectin_lyas_fold"/>
</dbReference>
<dbReference type="SUPFAM" id="SSF51126">
    <property type="entry name" value="Pectin lyase-like"/>
    <property type="match status" value="1"/>
</dbReference>
<dbReference type="Pfam" id="PF14592">
    <property type="entry name" value="Chondroitinas_B"/>
    <property type="match status" value="1"/>
</dbReference>
<dbReference type="InterPro" id="IPR039513">
    <property type="entry name" value="PL-6"/>
</dbReference>
<dbReference type="Proteomes" id="UP000054709">
    <property type="component" value="Unassembled WGS sequence"/>
</dbReference>
<reference evidence="1 2" key="1">
    <citation type="journal article" date="2015" name="Int. Biodeterior. Biodegradation">
        <title>Physiological and genetic screening methods for the isolation of methyl tert-butyl ether-degrading bacteria for bioremediation purposes.</title>
        <authorList>
            <person name="Guisado I.M."/>
            <person name="Purswani J."/>
            <person name="Gonzalez Lopez J."/>
            <person name="Pozo C."/>
        </authorList>
    </citation>
    <scope>NUCLEOTIDE SEQUENCE [LARGE SCALE GENOMIC DNA]</scope>
    <source>
        <strain evidence="1 2">SH7</strain>
    </source>
</reference>
<name>A0A0W1AZF9_9BACL</name>
<gene>
    <name evidence="1" type="ORF">UQ64_14315</name>
</gene>
<evidence type="ECO:0000313" key="1">
    <source>
        <dbReference type="EMBL" id="KTD86628.1"/>
    </source>
</evidence>
<organism evidence="1 2">
    <name type="scientific">Paenibacillus etheri</name>
    <dbReference type="NCBI Taxonomy" id="1306852"/>
    <lineage>
        <taxon>Bacteria</taxon>
        <taxon>Bacillati</taxon>
        <taxon>Bacillota</taxon>
        <taxon>Bacilli</taxon>
        <taxon>Bacillales</taxon>
        <taxon>Paenibacillaceae</taxon>
        <taxon>Paenibacillus</taxon>
    </lineage>
</organism>
<evidence type="ECO:0008006" key="3">
    <source>
        <dbReference type="Google" id="ProtNLM"/>
    </source>
</evidence>
<comment type="caution">
    <text evidence="1">The sequence shown here is derived from an EMBL/GenBank/DDBJ whole genome shotgun (WGS) entry which is preliminary data.</text>
</comment>
<dbReference type="AlphaFoldDB" id="A0A0W1AZF9"/>
<protein>
    <recommendedName>
        <fullName evidence="3">Lyase</fullName>
    </recommendedName>
</protein>
<evidence type="ECO:0000313" key="2">
    <source>
        <dbReference type="Proteomes" id="UP000054709"/>
    </source>
</evidence>
<dbReference type="InterPro" id="IPR006626">
    <property type="entry name" value="PbH1"/>
</dbReference>
<dbReference type="InterPro" id="IPR011050">
    <property type="entry name" value="Pectin_lyase_fold/virulence"/>
</dbReference>
<keyword evidence="2" id="KW-1185">Reference proteome</keyword>
<dbReference type="Gene3D" id="2.160.20.10">
    <property type="entry name" value="Single-stranded right-handed beta-helix, Pectin lyase-like"/>
    <property type="match status" value="1"/>
</dbReference>
<dbReference type="OrthoDB" id="6475864at2"/>
<dbReference type="RefSeq" id="WP_060623516.1">
    <property type="nucleotide sequence ID" value="NZ_LCZJ02000019.1"/>
</dbReference>
<dbReference type="EMBL" id="LCZJ02000019">
    <property type="protein sequence ID" value="KTD86628.1"/>
    <property type="molecule type" value="Genomic_DNA"/>
</dbReference>
<accession>A0A0W1AZF9</accession>
<dbReference type="CDD" id="cd14251">
    <property type="entry name" value="PL-6"/>
    <property type="match status" value="1"/>
</dbReference>
<sequence>MTTIYWVSSSDELAAAIGRAEPGSSILLADGVYERNEDYIIEGKVGSDTAKLSIRAVNKGKATIAGESSIRILNSAYVEVWGLHFQVEQRESIILDGSRHVRIARNRFEPRQVGAEYSLLSVLGSGSGWNRIERNEFGPKADLGPLVVFDGDGEQISQHDVIEYNYFHHIGPRVVNGLEAIRLGLSGISLSNGYITIQHNLFENCDGEPEIISVKSCYNTVRYNTFLNSAGQVTARHGHGNRFHNNVFIGDGVKEEMGGFRIYGNDHHIFDNYMENLTLDALLIDGGNYDGGLDGYPETPTQEELRKHWRVYRANVVNNTIVNCRHGITLGKRIPYAPEQCVIAYNRIFSKEQPAIYEYRPSPAVCINNYNADVADIRYPAILTRIDVGPDSD</sequence>
<proteinExistence type="predicted"/>
<dbReference type="SMART" id="SM00710">
    <property type="entry name" value="PbH1"/>
    <property type="match status" value="3"/>
</dbReference>